<dbReference type="Pfam" id="PF13454">
    <property type="entry name" value="NAD_binding_9"/>
    <property type="match status" value="1"/>
</dbReference>
<dbReference type="EMBL" id="CP093362">
    <property type="protein sequence ID" value="UQS84409.1"/>
    <property type="molecule type" value="Genomic_DNA"/>
</dbReference>
<organism evidence="2 3">
    <name type="scientific">Apilactobacillus apisilvae</name>
    <dbReference type="NCBI Taxonomy" id="2923364"/>
    <lineage>
        <taxon>Bacteria</taxon>
        <taxon>Bacillati</taxon>
        <taxon>Bacillota</taxon>
        <taxon>Bacilli</taxon>
        <taxon>Lactobacillales</taxon>
        <taxon>Lactobacillaceae</taxon>
        <taxon>Apilactobacillus</taxon>
    </lineage>
</organism>
<dbReference type="InterPro" id="IPR036188">
    <property type="entry name" value="FAD/NAD-bd_sf"/>
</dbReference>
<dbReference type="PANTHER" id="PTHR40254:SF1">
    <property type="entry name" value="BLR0577 PROTEIN"/>
    <property type="match status" value="1"/>
</dbReference>
<evidence type="ECO:0000313" key="2">
    <source>
        <dbReference type="EMBL" id="UQS84409.1"/>
    </source>
</evidence>
<keyword evidence="3" id="KW-1185">Reference proteome</keyword>
<protein>
    <submittedName>
        <fullName evidence="2">FAD/NAD(P)-binding protein</fullName>
    </submittedName>
</protein>
<proteinExistence type="predicted"/>
<name>A0ABY4PF25_9LACO</name>
<evidence type="ECO:0000313" key="3">
    <source>
        <dbReference type="Proteomes" id="UP000831859"/>
    </source>
</evidence>
<gene>
    <name evidence="2" type="ORF">MOO46_03910</name>
</gene>
<accession>A0ABY4PF25</accession>
<dbReference type="PANTHER" id="PTHR40254">
    <property type="entry name" value="BLR0577 PROTEIN"/>
    <property type="match status" value="1"/>
</dbReference>
<reference evidence="2 3" key="1">
    <citation type="journal article" date="2022" name="Int. J. Syst. Evol. Microbiol.">
        <title>Apilactobacillus apisilvae sp. nov., Nicolia spurrieriana gen. nov. sp. nov., Bombilactobacillus folatiphilus sp. nov. and Bombilactobacillus thymidiniphilus sp. nov., four new lactic acid bacterial isolates from stingless bees Tetragonula carbonaria and Austroplebeia australis.</title>
        <authorList>
            <person name="Oliphant S.A."/>
            <person name="Watson-Haigh N.S."/>
            <person name="Sumby K.M."/>
            <person name="Gardner J."/>
            <person name="Groom S."/>
            <person name="Jiranek V."/>
        </authorList>
    </citation>
    <scope>NUCLEOTIDE SEQUENCE [LARGE SCALE GENOMIC DNA]</scope>
    <source>
        <strain evidence="2 3">SG5_A10</strain>
    </source>
</reference>
<sequence>MNIGIIGAGPRGLLILNNLINNVNKNQQLSLHLFDTKDIGGRVWKINQPIDLIMNTPANELTLFNDDQKGAYSIAEWIESKQAQQFISNLNEKKYPNKNNLLKALDKLKYNSYVPRAICGVYCKYFFKKMIDIINNNNNIELSLHLNQVVSDIKKEEEKFIIQAKQNYYVDKVVFSLGQQDNSLSTTEESFKKYGKENNLTYVKPDYADEINLSTIKSNDTVIVRGMGLSFNDYLSRLTKERGGNFTTNDDGTLTYHPAGKEPTIVAGSRRGIPYYPKAISQKNYNENYPAYFLTKENIEKYIKNGKLSFDDFQKLLRLDVEYRYYTLLIQKNYKNIDLKEFQSDFLKINDHKKLIEDYKIKNNDIFNWDLILNPVAGIKVTNTEDYQTHVMNWLSMVIKDAKMGSKTGPIIGGLEMLRDLRDNIRYVLANNLLSNDEYVNKYKGQFSSNIKFLSMGAPVIRSEELLALMRAKIVTILPPQMQTIGANHKFISRSAFYGNQIIQGDALIEARTNAPNINITDNPLLKNLLDSHMIKPQSIKLSNGDIVNNTSIDIEVDSDQVKNEVNLFTWGLNTEGLYFVTSAIPRPGVNDAILQAAEKISKNILNLKIDNVTKYM</sequence>
<dbReference type="InterPro" id="IPR052189">
    <property type="entry name" value="L-asp_N-monooxygenase_NS-form"/>
</dbReference>
<dbReference type="Proteomes" id="UP000831859">
    <property type="component" value="Chromosome"/>
</dbReference>
<dbReference type="InterPro" id="IPR038732">
    <property type="entry name" value="HpyO/CreE_NAD-binding"/>
</dbReference>
<evidence type="ECO:0000259" key="1">
    <source>
        <dbReference type="Pfam" id="PF13454"/>
    </source>
</evidence>
<dbReference type="RefSeq" id="WP_249510395.1">
    <property type="nucleotide sequence ID" value="NZ_CP093362.1"/>
</dbReference>
<feature type="domain" description="FAD-dependent urate hydroxylase HpyO/Asp monooxygenase CreE-like FAD/NAD(P)-binding" evidence="1">
    <location>
        <begin position="5"/>
        <end position="179"/>
    </location>
</feature>
<dbReference type="SUPFAM" id="SSF51905">
    <property type="entry name" value="FAD/NAD(P)-binding domain"/>
    <property type="match status" value="1"/>
</dbReference>